<name>A0ABX8U6X1_9ACTN</name>
<keyword evidence="2" id="KW-0812">Transmembrane</keyword>
<protein>
    <recommendedName>
        <fullName evidence="5">DUF1275 domain-containing protein</fullName>
    </recommendedName>
</protein>
<evidence type="ECO:0000256" key="1">
    <source>
        <dbReference type="SAM" id="MobiDB-lite"/>
    </source>
</evidence>
<accession>A0ABX8U6X1</accession>
<dbReference type="EMBL" id="CP068985">
    <property type="protein sequence ID" value="QYC42402.1"/>
    <property type="molecule type" value="Genomic_DNA"/>
</dbReference>
<sequence>MPGSPAGPAPPPGDDHPAGDAARQRDPRAGGPAPHEGAPADGGGWLTGLAVTLTVGTGTLDVASFARLGGVFSSVMTGNLVVSGFAIGTAAFAQLLTSVTAIAGYVAGVLTGTRLASRFRTGREAAGGAGWRCPLGVIAALAAELVVLAVFAAGWSATGARPAAGPLHGLLALAAGAMGLQSSAMRALGAGRAVSTTYLTGTLTGVVAALITVGRPEGARLRDLTVLTAVPVGAAGGALVIAHAPAVLPVIPLVTVLTAVTVAAVLRRRPVPAAR</sequence>
<feature type="compositionally biased region" description="Pro residues" evidence="1">
    <location>
        <begin position="1"/>
        <end position="12"/>
    </location>
</feature>
<dbReference type="InterPro" id="IPR010699">
    <property type="entry name" value="DUF1275"/>
</dbReference>
<gene>
    <name evidence="3" type="ORF">Nocox_23995</name>
</gene>
<evidence type="ECO:0000313" key="4">
    <source>
        <dbReference type="Proteomes" id="UP000824681"/>
    </source>
</evidence>
<feature type="transmembrane region" description="Helical" evidence="2">
    <location>
        <begin position="247"/>
        <end position="266"/>
    </location>
</feature>
<evidence type="ECO:0008006" key="5">
    <source>
        <dbReference type="Google" id="ProtNLM"/>
    </source>
</evidence>
<dbReference type="Pfam" id="PF06912">
    <property type="entry name" value="DUF1275"/>
    <property type="match status" value="1"/>
</dbReference>
<evidence type="ECO:0000256" key="2">
    <source>
        <dbReference type="SAM" id="Phobius"/>
    </source>
</evidence>
<dbReference type="PANTHER" id="PTHR37314:SF4">
    <property type="entry name" value="UPF0700 TRANSMEMBRANE PROTEIN YOAK"/>
    <property type="match status" value="1"/>
</dbReference>
<feature type="transmembrane region" description="Helical" evidence="2">
    <location>
        <begin position="133"/>
        <end position="157"/>
    </location>
</feature>
<feature type="transmembrane region" description="Helical" evidence="2">
    <location>
        <begin position="224"/>
        <end position="241"/>
    </location>
</feature>
<organism evidence="3 4">
    <name type="scientific">Nonomuraea coxensis DSM 45129</name>
    <dbReference type="NCBI Taxonomy" id="1122611"/>
    <lineage>
        <taxon>Bacteria</taxon>
        <taxon>Bacillati</taxon>
        <taxon>Actinomycetota</taxon>
        <taxon>Actinomycetes</taxon>
        <taxon>Streptosporangiales</taxon>
        <taxon>Streptosporangiaceae</taxon>
        <taxon>Nonomuraea</taxon>
    </lineage>
</organism>
<dbReference type="RefSeq" id="WP_020540244.1">
    <property type="nucleotide sequence ID" value="NZ_CP068985.1"/>
</dbReference>
<evidence type="ECO:0000313" key="3">
    <source>
        <dbReference type="EMBL" id="QYC42402.1"/>
    </source>
</evidence>
<feature type="transmembrane region" description="Helical" evidence="2">
    <location>
        <begin position="85"/>
        <end position="112"/>
    </location>
</feature>
<feature type="compositionally biased region" description="Basic and acidic residues" evidence="1">
    <location>
        <begin position="13"/>
        <end position="28"/>
    </location>
</feature>
<proteinExistence type="predicted"/>
<dbReference type="PANTHER" id="PTHR37314">
    <property type="entry name" value="SLR0142 PROTEIN"/>
    <property type="match status" value="1"/>
</dbReference>
<keyword evidence="4" id="KW-1185">Reference proteome</keyword>
<keyword evidence="2" id="KW-1133">Transmembrane helix</keyword>
<dbReference type="Proteomes" id="UP000824681">
    <property type="component" value="Chromosome"/>
</dbReference>
<keyword evidence="2" id="KW-0472">Membrane</keyword>
<reference evidence="3 4" key="1">
    <citation type="journal article" date="2021" name="ACS Chem. Biol.">
        <title>Genomic-Led Discovery of a Novel Glycopeptide Antibiotic by Nonomuraea coxensis DSM 45129.</title>
        <authorList>
            <person name="Yushchuk O."/>
            <person name="Vior N.M."/>
            <person name="Andreo-Vidal A."/>
            <person name="Berini F."/>
            <person name="Ruckert C."/>
            <person name="Busche T."/>
            <person name="Binda E."/>
            <person name="Kalinowski J."/>
            <person name="Truman A.W."/>
            <person name="Marinelli F."/>
        </authorList>
    </citation>
    <scope>NUCLEOTIDE SEQUENCE [LARGE SCALE GENOMIC DNA]</scope>
    <source>
        <strain evidence="3 4">DSM 45129</strain>
    </source>
</reference>
<feature type="compositionally biased region" description="Low complexity" evidence="1">
    <location>
        <begin position="29"/>
        <end position="39"/>
    </location>
</feature>
<feature type="region of interest" description="Disordered" evidence="1">
    <location>
        <begin position="1"/>
        <end position="42"/>
    </location>
</feature>